<organism evidence="1 2">
    <name type="scientific">Chaenocephalus aceratus</name>
    <name type="common">Blackfin icefish</name>
    <name type="synonym">Chaenichthys aceratus</name>
    <dbReference type="NCBI Taxonomy" id="36190"/>
    <lineage>
        <taxon>Eukaryota</taxon>
        <taxon>Metazoa</taxon>
        <taxon>Chordata</taxon>
        <taxon>Craniata</taxon>
        <taxon>Vertebrata</taxon>
        <taxon>Euteleostomi</taxon>
        <taxon>Actinopterygii</taxon>
        <taxon>Neopterygii</taxon>
        <taxon>Teleostei</taxon>
        <taxon>Neoteleostei</taxon>
        <taxon>Acanthomorphata</taxon>
        <taxon>Eupercaria</taxon>
        <taxon>Perciformes</taxon>
        <taxon>Notothenioidei</taxon>
        <taxon>Channichthyidae</taxon>
        <taxon>Chaenocephalus</taxon>
    </lineage>
</organism>
<protein>
    <submittedName>
        <fullName evidence="1">Uncharacterized protein</fullName>
    </submittedName>
</protein>
<feature type="non-terminal residue" evidence="1">
    <location>
        <position position="1"/>
    </location>
</feature>
<keyword evidence="2" id="KW-1185">Reference proteome</keyword>
<evidence type="ECO:0000313" key="2">
    <source>
        <dbReference type="Proteomes" id="UP001057452"/>
    </source>
</evidence>
<comment type="caution">
    <text evidence="1">The sequence shown here is derived from an EMBL/GenBank/DDBJ whole genome shotgun (WGS) entry which is preliminary data.</text>
</comment>
<dbReference type="EMBL" id="CM043790">
    <property type="protein sequence ID" value="KAI4825127.1"/>
    <property type="molecule type" value="Genomic_DNA"/>
</dbReference>
<accession>A0ACB9XFT5</accession>
<sequence length="101" mass="10778">KTAWHQQSASQAEPARGIGHNVITRPPVDITLSPSSRAACPPAAVISWLSSGKETAKQGTVYLCRLYSLHIPAAGLRHHSNLPGSAEKRPADLLSTTVCRE</sequence>
<reference evidence="1" key="1">
    <citation type="submission" date="2022-05" db="EMBL/GenBank/DDBJ databases">
        <title>Chromosome-level genome of Chaenocephalus aceratus.</title>
        <authorList>
            <person name="Park H."/>
        </authorList>
    </citation>
    <scope>NUCLEOTIDE SEQUENCE</scope>
    <source>
        <strain evidence="1">KU_202001</strain>
    </source>
</reference>
<name>A0ACB9XFT5_CHAAC</name>
<evidence type="ECO:0000313" key="1">
    <source>
        <dbReference type="EMBL" id="KAI4825127.1"/>
    </source>
</evidence>
<proteinExistence type="predicted"/>
<gene>
    <name evidence="1" type="ORF">KUCAC02_020825</name>
</gene>
<dbReference type="Proteomes" id="UP001057452">
    <property type="component" value="Chromosome 6"/>
</dbReference>
<feature type="non-terminal residue" evidence="1">
    <location>
        <position position="101"/>
    </location>
</feature>